<dbReference type="AlphaFoldDB" id="A0A7C5HJS2"/>
<protein>
    <submittedName>
        <fullName evidence="1">Uncharacterized protein</fullName>
    </submittedName>
</protein>
<reference evidence="1" key="1">
    <citation type="journal article" date="2020" name="mSystems">
        <title>Genome- and Community-Level Interaction Insights into Carbon Utilization and Element Cycling Functions of Hydrothermarchaeota in Hydrothermal Sediment.</title>
        <authorList>
            <person name="Zhou Z."/>
            <person name="Liu Y."/>
            <person name="Xu W."/>
            <person name="Pan J."/>
            <person name="Luo Z.H."/>
            <person name="Li M."/>
        </authorList>
    </citation>
    <scope>NUCLEOTIDE SEQUENCE [LARGE SCALE GENOMIC DNA]</scope>
    <source>
        <strain evidence="1">HyVt-74</strain>
    </source>
</reference>
<dbReference type="Proteomes" id="UP000886110">
    <property type="component" value="Unassembled WGS sequence"/>
</dbReference>
<dbReference type="EMBL" id="DRTB01000217">
    <property type="protein sequence ID" value="HHE04989.1"/>
    <property type="molecule type" value="Genomic_DNA"/>
</dbReference>
<sequence length="61" mass="7052">MNPTGNFWIDNGLVVLLDLFGEGKHDARALLDNLIEKLVVETGNIGQYYDKERKQLKEYKK</sequence>
<evidence type="ECO:0000313" key="1">
    <source>
        <dbReference type="EMBL" id="HHE04989.1"/>
    </source>
</evidence>
<gene>
    <name evidence="1" type="ORF">ENL19_02880</name>
</gene>
<comment type="caution">
    <text evidence="1">The sequence shown here is derived from an EMBL/GenBank/DDBJ whole genome shotgun (WGS) entry which is preliminary data.</text>
</comment>
<name>A0A7C5HJS2_UNCW3</name>
<feature type="non-terminal residue" evidence="1">
    <location>
        <position position="61"/>
    </location>
</feature>
<organism evidence="1">
    <name type="scientific">candidate division WOR-3 bacterium</name>
    <dbReference type="NCBI Taxonomy" id="2052148"/>
    <lineage>
        <taxon>Bacteria</taxon>
        <taxon>Bacteria division WOR-3</taxon>
    </lineage>
</organism>
<accession>A0A7C5HJS2</accession>
<proteinExistence type="predicted"/>